<dbReference type="EMBL" id="AYKW01000012">
    <property type="protein sequence ID" value="PIL31601.1"/>
    <property type="molecule type" value="Genomic_DNA"/>
</dbReference>
<comment type="subcellular location">
    <subcellularLocation>
        <location evidence="1 9">Nucleus</location>
    </subcellularLocation>
</comment>
<dbReference type="STRING" id="1077348.A0A2G8SCX8"/>
<keyword evidence="11" id="KW-1185">Reference proteome</keyword>
<comment type="similarity">
    <text evidence="2 9">Belongs to the Mediator complex subunit 5 family.</text>
</comment>
<evidence type="ECO:0000256" key="9">
    <source>
        <dbReference type="RuleBase" id="RU364142"/>
    </source>
</evidence>
<dbReference type="InterPro" id="IPR014801">
    <property type="entry name" value="Mediator_Med5_fun"/>
</dbReference>
<evidence type="ECO:0000256" key="7">
    <source>
        <dbReference type="ARBA" id="ARBA00023242"/>
    </source>
</evidence>
<keyword evidence="5 9" id="KW-0010">Activator</keyword>
<evidence type="ECO:0000313" key="10">
    <source>
        <dbReference type="EMBL" id="PIL31601.1"/>
    </source>
</evidence>
<proteinExistence type="inferred from homology"/>
<evidence type="ECO:0000256" key="5">
    <source>
        <dbReference type="ARBA" id="ARBA00023159"/>
    </source>
</evidence>
<dbReference type="AlphaFoldDB" id="A0A2G8SCX8"/>
<evidence type="ECO:0000313" key="11">
    <source>
        <dbReference type="Proteomes" id="UP000230002"/>
    </source>
</evidence>
<dbReference type="GO" id="GO:0006357">
    <property type="term" value="P:regulation of transcription by RNA polymerase II"/>
    <property type="evidence" value="ECO:0007669"/>
    <property type="project" value="InterPro"/>
</dbReference>
<gene>
    <name evidence="9" type="primary">MED5</name>
    <name evidence="10" type="ORF">GSI_06303</name>
</gene>
<organism evidence="10 11">
    <name type="scientific">Ganoderma sinense ZZ0214-1</name>
    <dbReference type="NCBI Taxonomy" id="1077348"/>
    <lineage>
        <taxon>Eukaryota</taxon>
        <taxon>Fungi</taxon>
        <taxon>Dikarya</taxon>
        <taxon>Basidiomycota</taxon>
        <taxon>Agaricomycotina</taxon>
        <taxon>Agaricomycetes</taxon>
        <taxon>Polyporales</taxon>
        <taxon>Polyporaceae</taxon>
        <taxon>Ganoderma</taxon>
    </lineage>
</organism>
<protein>
    <recommendedName>
        <fullName evidence="3 9">Mediator of RNA polymerase II transcription subunit 5</fullName>
    </recommendedName>
    <alternativeName>
        <fullName evidence="8 9">Mediator complex subunit 5</fullName>
    </alternativeName>
</protein>
<keyword evidence="4 9" id="KW-0805">Transcription regulation</keyword>
<comment type="function">
    <text evidence="9">Component of the Mediator complex, a coactivator involved in the regulated transcription of nearly all RNA polymerase II-dependent genes. Mediator functions as a bridge to convey information from gene-specific regulatory proteins to the basal RNA polymerase II transcription machinery. Mediator is recruited to promoters by direct interactions with regulatory proteins and serves as a scaffold for the assembly of a functional preinitiation complex with RNA polymerase II and the general transcription factors.</text>
</comment>
<sequence>MLSLHAKISDLVAHALAFIEDYECETVGDPQSAVSHLGDVVLFIETTIARFNLVSLSFKVGERTVSLEFMRTSGVHMRPSELKGEEIPAFTSWIKALFDPGSEGIEDTILRATRPKTLLKIAPALFAFAILQTMERKMDKEVLSNGLSYFLGPLLNWTLAGVVRSLLTDIQRRGYNAPVHLDVLKTLLTSLSCPPAVLTLSAPSVLRLFPHPFPQHSRRILQAFDPKPIRQAARQALGLPAEAVPIEMEPSAQWSHQVRQLVSNALAAARSGRAPALDVDRCLLLCPPTKFLGALWAHLRHAATMADMEAPRRLATFVLTIPRTPRSPPLLPIFLHLVLPSLVASADRMSAADHATTVEFLVAVISSALTAALHLEWALLTTCGEERFVLGQSVTSMARRLAGDLKKRGTGTTAGMVLQRLTAMQPFVANFPTFTAEV</sequence>
<keyword evidence="6 9" id="KW-0804">Transcription</keyword>
<keyword evidence="7 9" id="KW-0539">Nucleus</keyword>
<evidence type="ECO:0000256" key="4">
    <source>
        <dbReference type="ARBA" id="ARBA00023015"/>
    </source>
</evidence>
<dbReference type="Proteomes" id="UP000230002">
    <property type="component" value="Unassembled WGS sequence"/>
</dbReference>
<dbReference type="GO" id="GO:0016592">
    <property type="term" value="C:mediator complex"/>
    <property type="evidence" value="ECO:0007669"/>
    <property type="project" value="InterPro"/>
</dbReference>
<comment type="subunit">
    <text evidence="9">Component of the Mediator complex.</text>
</comment>
<accession>A0A2G8SCX8</accession>
<evidence type="ECO:0000256" key="3">
    <source>
        <dbReference type="ARBA" id="ARBA00020628"/>
    </source>
</evidence>
<dbReference type="GO" id="GO:0003712">
    <property type="term" value="F:transcription coregulator activity"/>
    <property type="evidence" value="ECO:0007669"/>
    <property type="project" value="InterPro"/>
</dbReference>
<dbReference type="PANTHER" id="PTHR35784:SF1">
    <property type="entry name" value="MEDIATOR OF RNA POLYMERASE II TRANSCRIPTION SUBUNIT 5"/>
    <property type="match status" value="1"/>
</dbReference>
<comment type="caution">
    <text evidence="10">The sequence shown here is derived from an EMBL/GenBank/DDBJ whole genome shotgun (WGS) entry which is preliminary data.</text>
</comment>
<dbReference type="OrthoDB" id="5549158at2759"/>
<name>A0A2G8SCX8_9APHY</name>
<evidence type="ECO:0000256" key="6">
    <source>
        <dbReference type="ARBA" id="ARBA00023163"/>
    </source>
</evidence>
<evidence type="ECO:0000256" key="8">
    <source>
        <dbReference type="ARBA" id="ARBA00031256"/>
    </source>
</evidence>
<dbReference type="PANTHER" id="PTHR35784">
    <property type="entry name" value="MEDIATOR OF RNA POLYMERASE II TRANSCRIPTION SUBUNIT 5"/>
    <property type="match status" value="1"/>
</dbReference>
<evidence type="ECO:0000256" key="2">
    <source>
        <dbReference type="ARBA" id="ARBA00008782"/>
    </source>
</evidence>
<reference evidence="10 11" key="1">
    <citation type="journal article" date="2015" name="Sci. Rep.">
        <title>Chromosome-level genome map provides insights into diverse defense mechanisms in the medicinal fungus Ganoderma sinense.</title>
        <authorList>
            <person name="Zhu Y."/>
            <person name="Xu J."/>
            <person name="Sun C."/>
            <person name="Zhou S."/>
            <person name="Xu H."/>
            <person name="Nelson D.R."/>
            <person name="Qian J."/>
            <person name="Song J."/>
            <person name="Luo H."/>
            <person name="Xiang L."/>
            <person name="Li Y."/>
            <person name="Xu Z."/>
            <person name="Ji A."/>
            <person name="Wang L."/>
            <person name="Lu S."/>
            <person name="Hayward A."/>
            <person name="Sun W."/>
            <person name="Li X."/>
            <person name="Schwartz D.C."/>
            <person name="Wang Y."/>
            <person name="Chen S."/>
        </authorList>
    </citation>
    <scope>NUCLEOTIDE SEQUENCE [LARGE SCALE GENOMIC DNA]</scope>
    <source>
        <strain evidence="10 11">ZZ0214-1</strain>
    </source>
</reference>
<dbReference type="Pfam" id="PF08689">
    <property type="entry name" value="Med5"/>
    <property type="match status" value="1"/>
</dbReference>
<evidence type="ECO:0000256" key="1">
    <source>
        <dbReference type="ARBA" id="ARBA00004123"/>
    </source>
</evidence>